<dbReference type="SUPFAM" id="SSF49265">
    <property type="entry name" value="Fibronectin type III"/>
    <property type="match status" value="1"/>
</dbReference>
<evidence type="ECO:0000313" key="2">
    <source>
        <dbReference type="Proteomes" id="UP000253426"/>
    </source>
</evidence>
<dbReference type="Proteomes" id="UP000253426">
    <property type="component" value="Unassembled WGS sequence"/>
</dbReference>
<gene>
    <name evidence="1" type="ORF">DES53_103265</name>
</gene>
<evidence type="ECO:0008006" key="3">
    <source>
        <dbReference type="Google" id="ProtNLM"/>
    </source>
</evidence>
<proteinExistence type="predicted"/>
<reference evidence="1 2" key="1">
    <citation type="submission" date="2018-06" db="EMBL/GenBank/DDBJ databases">
        <title>Genomic Encyclopedia of Type Strains, Phase IV (KMG-IV): sequencing the most valuable type-strain genomes for metagenomic binning, comparative biology and taxonomic classification.</title>
        <authorList>
            <person name="Goeker M."/>
        </authorList>
    </citation>
    <scope>NUCLEOTIDE SEQUENCE [LARGE SCALE GENOMIC DNA]</scope>
    <source>
        <strain evidence="1 2">DSM 25532</strain>
    </source>
</reference>
<keyword evidence="2" id="KW-1185">Reference proteome</keyword>
<sequence length="385" mass="41740">MEWFYLALLAPFILVPVVLLFGYAGCGKFGVKHELTLTHTIDGTTVTLTWTAGPVGTMRYQISRGEEGEDIEQISTAPSTQTQYADTGRPELAKYFYTVIALNGENDEAAKSNQLEVDIPLLAPSNLKAVAIEANKVRLTWTNDANSRANRNVVHRFRAGTTTDFVDTDIARAEAHEDVTPSAATDFSYQIASRLVEAGTSGTSIFVPPTPVNVETTTPPPPVENPVLVFPATPAPPPTRESSNVGDCLIQRFPSEQLRAGGNRLRVTFRAAPNGLGFKRVTVSQPARSGDDFDSHTDLKTIETNFDLSATGPTVRTVDYVLDPAQDLLIAFDVKDNAGMVPVVDGVAGCTVYQQDNTAQADSMERSGFRTFNNTLVIVEKIEVV</sequence>
<dbReference type="RefSeq" id="WP_113958395.1">
    <property type="nucleotide sequence ID" value="NZ_QNRR01000003.1"/>
</dbReference>
<dbReference type="InterPro" id="IPR036116">
    <property type="entry name" value="FN3_sf"/>
</dbReference>
<comment type="caution">
    <text evidence="1">The sequence shown here is derived from an EMBL/GenBank/DDBJ whole genome shotgun (WGS) entry which is preliminary data.</text>
</comment>
<accession>A0A366HP47</accession>
<name>A0A366HP47_9BACT</name>
<organism evidence="1 2">
    <name type="scientific">Roseimicrobium gellanilyticum</name>
    <dbReference type="NCBI Taxonomy" id="748857"/>
    <lineage>
        <taxon>Bacteria</taxon>
        <taxon>Pseudomonadati</taxon>
        <taxon>Verrucomicrobiota</taxon>
        <taxon>Verrucomicrobiia</taxon>
        <taxon>Verrucomicrobiales</taxon>
        <taxon>Verrucomicrobiaceae</taxon>
        <taxon>Roseimicrobium</taxon>
    </lineage>
</organism>
<dbReference type="Gene3D" id="2.60.40.10">
    <property type="entry name" value="Immunoglobulins"/>
    <property type="match status" value="1"/>
</dbReference>
<dbReference type="EMBL" id="QNRR01000003">
    <property type="protein sequence ID" value="RBP45267.1"/>
    <property type="molecule type" value="Genomic_DNA"/>
</dbReference>
<protein>
    <recommendedName>
        <fullName evidence="3">Fibronectin type III domain protein</fullName>
    </recommendedName>
</protein>
<dbReference type="InterPro" id="IPR013783">
    <property type="entry name" value="Ig-like_fold"/>
</dbReference>
<dbReference type="AlphaFoldDB" id="A0A366HP47"/>
<evidence type="ECO:0000313" key="1">
    <source>
        <dbReference type="EMBL" id="RBP45267.1"/>
    </source>
</evidence>